<feature type="binding site" evidence="5">
    <location>
        <position position="282"/>
    </location>
    <ligand>
        <name>FAD</name>
        <dbReference type="ChEBI" id="CHEBI:57692"/>
    </ligand>
</feature>
<dbReference type="Gene3D" id="3.50.50.60">
    <property type="entry name" value="FAD/NAD(P)-binding domain"/>
    <property type="match status" value="1"/>
</dbReference>
<evidence type="ECO:0000256" key="2">
    <source>
        <dbReference type="ARBA" id="ARBA00010790"/>
    </source>
</evidence>
<keyword evidence="8" id="KW-1185">Reference proteome</keyword>
<dbReference type="InterPro" id="IPR012132">
    <property type="entry name" value="GMC_OxRdtase"/>
</dbReference>
<name>B4M8F2_DROVI</name>
<dbReference type="eggNOG" id="KOG1238">
    <property type="taxonomic scope" value="Eukaryota"/>
</dbReference>
<dbReference type="GO" id="GO:0016614">
    <property type="term" value="F:oxidoreductase activity, acting on CH-OH group of donors"/>
    <property type="evidence" value="ECO:0007669"/>
    <property type="project" value="InterPro"/>
</dbReference>
<dbReference type="SMR" id="B4M8F2"/>
<dbReference type="InterPro" id="IPR036188">
    <property type="entry name" value="FAD/NAD-bd_sf"/>
</dbReference>
<accession>B4M8F2</accession>
<dbReference type="SUPFAM" id="SSF51905">
    <property type="entry name" value="FAD/NAD(P)-binding domain"/>
    <property type="match status" value="1"/>
</dbReference>
<dbReference type="Pfam" id="PF05199">
    <property type="entry name" value="GMC_oxred_C"/>
    <property type="match status" value="1"/>
</dbReference>
<dbReference type="KEGG" id="dvi:6633756"/>
<evidence type="ECO:0000256" key="3">
    <source>
        <dbReference type="ARBA" id="ARBA00022630"/>
    </source>
</evidence>
<evidence type="ECO:0000256" key="4">
    <source>
        <dbReference type="ARBA" id="ARBA00022827"/>
    </source>
</evidence>
<dbReference type="PROSITE" id="PS00624">
    <property type="entry name" value="GMC_OXRED_2"/>
    <property type="match status" value="1"/>
</dbReference>
<evidence type="ECO:0000313" key="7">
    <source>
        <dbReference type="EMBL" id="EDW62428.1"/>
    </source>
</evidence>
<dbReference type="EMBL" id="CH940653">
    <property type="protein sequence ID" value="EDW62428.1"/>
    <property type="molecule type" value="Genomic_DNA"/>
</dbReference>
<evidence type="ECO:0000313" key="8">
    <source>
        <dbReference type="Proteomes" id="UP000008792"/>
    </source>
</evidence>
<dbReference type="AlphaFoldDB" id="B4M8F2"/>
<evidence type="ECO:0000259" key="6">
    <source>
        <dbReference type="PROSITE" id="PS00624"/>
    </source>
</evidence>
<keyword evidence="3" id="KW-0285">Flavoprotein</keyword>
<dbReference type="PIRSF" id="PIRSF000137">
    <property type="entry name" value="Alcohol_oxidase"/>
    <property type="match status" value="1"/>
</dbReference>
<dbReference type="OMA" id="TYSPFFW"/>
<gene>
    <name evidence="7" type="primary">Dvir\GJ16799</name>
    <name evidence="7" type="ORF">Dvir_GJ16799</name>
</gene>
<dbReference type="OrthoDB" id="269227at2759"/>
<dbReference type="GO" id="GO:0050660">
    <property type="term" value="F:flavin adenine dinucleotide binding"/>
    <property type="evidence" value="ECO:0007669"/>
    <property type="project" value="InterPro"/>
</dbReference>
<dbReference type="InterPro" id="IPR000172">
    <property type="entry name" value="GMC_OxRdtase_N"/>
</dbReference>
<comment type="cofactor">
    <cofactor evidence="1 5">
        <name>FAD</name>
        <dbReference type="ChEBI" id="CHEBI:57692"/>
    </cofactor>
</comment>
<dbReference type="SUPFAM" id="SSF54373">
    <property type="entry name" value="FAD-linked reductases, C-terminal domain"/>
    <property type="match status" value="1"/>
</dbReference>
<dbReference type="PhylomeDB" id="B4M8F2"/>
<protein>
    <recommendedName>
        <fullName evidence="6">Glucose-methanol-choline oxidoreductase N-terminal domain-containing protein</fullName>
    </recommendedName>
</protein>
<dbReference type="HOGENOM" id="CLU_002865_7_0_1"/>
<organism evidence="7 8">
    <name type="scientific">Drosophila virilis</name>
    <name type="common">Fruit fly</name>
    <dbReference type="NCBI Taxonomy" id="7244"/>
    <lineage>
        <taxon>Eukaryota</taxon>
        <taxon>Metazoa</taxon>
        <taxon>Ecdysozoa</taxon>
        <taxon>Arthropoda</taxon>
        <taxon>Hexapoda</taxon>
        <taxon>Insecta</taxon>
        <taxon>Pterygota</taxon>
        <taxon>Neoptera</taxon>
        <taxon>Endopterygota</taxon>
        <taxon>Diptera</taxon>
        <taxon>Brachycera</taxon>
        <taxon>Muscomorpha</taxon>
        <taxon>Ephydroidea</taxon>
        <taxon>Drosophilidae</taxon>
        <taxon>Drosophila</taxon>
    </lineage>
</organism>
<feature type="domain" description="Glucose-methanol-choline oxidoreductase N-terminal" evidence="6">
    <location>
        <begin position="319"/>
        <end position="333"/>
    </location>
</feature>
<reference evidence="7 8" key="1">
    <citation type="journal article" date="2007" name="Nature">
        <title>Evolution of genes and genomes on the Drosophila phylogeny.</title>
        <authorList>
            <consortium name="Drosophila 12 Genomes Consortium"/>
            <person name="Clark A.G."/>
            <person name="Eisen M.B."/>
            <person name="Smith D.R."/>
            <person name="Bergman C.M."/>
            <person name="Oliver B."/>
            <person name="Markow T.A."/>
            <person name="Kaufman T.C."/>
            <person name="Kellis M."/>
            <person name="Gelbart W."/>
            <person name="Iyer V.N."/>
            <person name="Pollard D.A."/>
            <person name="Sackton T.B."/>
            <person name="Larracuente A.M."/>
            <person name="Singh N.D."/>
            <person name="Abad J.P."/>
            <person name="Abt D.N."/>
            <person name="Adryan B."/>
            <person name="Aguade M."/>
            <person name="Akashi H."/>
            <person name="Anderson W.W."/>
            <person name="Aquadro C.F."/>
            <person name="Ardell D.H."/>
            <person name="Arguello R."/>
            <person name="Artieri C.G."/>
            <person name="Barbash D.A."/>
            <person name="Barker D."/>
            <person name="Barsanti P."/>
            <person name="Batterham P."/>
            <person name="Batzoglou S."/>
            <person name="Begun D."/>
            <person name="Bhutkar A."/>
            <person name="Blanco E."/>
            <person name="Bosak S.A."/>
            <person name="Bradley R.K."/>
            <person name="Brand A.D."/>
            <person name="Brent M.R."/>
            <person name="Brooks A.N."/>
            <person name="Brown R.H."/>
            <person name="Butlin R.K."/>
            <person name="Caggese C."/>
            <person name="Calvi B.R."/>
            <person name="Bernardo de Carvalho A."/>
            <person name="Caspi A."/>
            <person name="Castrezana S."/>
            <person name="Celniker S.E."/>
            <person name="Chang J.L."/>
            <person name="Chapple C."/>
            <person name="Chatterji S."/>
            <person name="Chinwalla A."/>
            <person name="Civetta A."/>
            <person name="Clifton S.W."/>
            <person name="Comeron J.M."/>
            <person name="Costello J.C."/>
            <person name="Coyne J.A."/>
            <person name="Daub J."/>
            <person name="David R.G."/>
            <person name="Delcher A.L."/>
            <person name="Delehaunty K."/>
            <person name="Do C.B."/>
            <person name="Ebling H."/>
            <person name="Edwards K."/>
            <person name="Eickbush T."/>
            <person name="Evans J.D."/>
            <person name="Filipski A."/>
            <person name="Findeiss S."/>
            <person name="Freyhult E."/>
            <person name="Fulton L."/>
            <person name="Fulton R."/>
            <person name="Garcia A.C."/>
            <person name="Gardiner A."/>
            <person name="Garfield D.A."/>
            <person name="Garvin B.E."/>
            <person name="Gibson G."/>
            <person name="Gilbert D."/>
            <person name="Gnerre S."/>
            <person name="Godfrey J."/>
            <person name="Good R."/>
            <person name="Gotea V."/>
            <person name="Gravely B."/>
            <person name="Greenberg A.J."/>
            <person name="Griffiths-Jones S."/>
            <person name="Gross S."/>
            <person name="Guigo R."/>
            <person name="Gustafson E.A."/>
            <person name="Haerty W."/>
            <person name="Hahn M.W."/>
            <person name="Halligan D.L."/>
            <person name="Halpern A.L."/>
            <person name="Halter G.M."/>
            <person name="Han M.V."/>
            <person name="Heger A."/>
            <person name="Hillier L."/>
            <person name="Hinrichs A.S."/>
            <person name="Holmes I."/>
            <person name="Hoskins R.A."/>
            <person name="Hubisz M.J."/>
            <person name="Hultmark D."/>
            <person name="Huntley M.A."/>
            <person name="Jaffe D.B."/>
            <person name="Jagadeeshan S."/>
            <person name="Jeck W.R."/>
            <person name="Johnson J."/>
            <person name="Jones C.D."/>
            <person name="Jordan W.C."/>
            <person name="Karpen G.H."/>
            <person name="Kataoka E."/>
            <person name="Keightley P.D."/>
            <person name="Kheradpour P."/>
            <person name="Kirkness E.F."/>
            <person name="Koerich L.B."/>
            <person name="Kristiansen K."/>
            <person name="Kudrna D."/>
            <person name="Kulathinal R.J."/>
            <person name="Kumar S."/>
            <person name="Kwok R."/>
            <person name="Lander E."/>
            <person name="Langley C.H."/>
            <person name="Lapoint R."/>
            <person name="Lazzaro B.P."/>
            <person name="Lee S.J."/>
            <person name="Levesque L."/>
            <person name="Li R."/>
            <person name="Lin C.F."/>
            <person name="Lin M.F."/>
            <person name="Lindblad-Toh K."/>
            <person name="Llopart A."/>
            <person name="Long M."/>
            <person name="Low L."/>
            <person name="Lozovsky E."/>
            <person name="Lu J."/>
            <person name="Luo M."/>
            <person name="Machado C.A."/>
            <person name="Makalowski W."/>
            <person name="Marzo M."/>
            <person name="Matsuda M."/>
            <person name="Matzkin L."/>
            <person name="McAllister B."/>
            <person name="McBride C.S."/>
            <person name="McKernan B."/>
            <person name="McKernan K."/>
            <person name="Mendez-Lago M."/>
            <person name="Minx P."/>
            <person name="Mollenhauer M.U."/>
            <person name="Montooth K."/>
            <person name="Mount S.M."/>
            <person name="Mu X."/>
            <person name="Myers E."/>
            <person name="Negre B."/>
            <person name="Newfeld S."/>
            <person name="Nielsen R."/>
            <person name="Noor M.A."/>
            <person name="O'Grady P."/>
            <person name="Pachter L."/>
            <person name="Papaceit M."/>
            <person name="Parisi M.J."/>
            <person name="Parisi M."/>
            <person name="Parts L."/>
            <person name="Pedersen J.S."/>
            <person name="Pesole G."/>
            <person name="Phillippy A.M."/>
            <person name="Ponting C.P."/>
            <person name="Pop M."/>
            <person name="Porcelli D."/>
            <person name="Powell J.R."/>
            <person name="Prohaska S."/>
            <person name="Pruitt K."/>
            <person name="Puig M."/>
            <person name="Quesneville H."/>
            <person name="Ram K.R."/>
            <person name="Rand D."/>
            <person name="Rasmussen M.D."/>
            <person name="Reed L.K."/>
            <person name="Reenan R."/>
            <person name="Reily A."/>
            <person name="Remington K.A."/>
            <person name="Rieger T.T."/>
            <person name="Ritchie M.G."/>
            <person name="Robin C."/>
            <person name="Rogers Y.H."/>
            <person name="Rohde C."/>
            <person name="Rozas J."/>
            <person name="Rubenfield M.J."/>
            <person name="Ruiz A."/>
            <person name="Russo S."/>
            <person name="Salzberg S.L."/>
            <person name="Sanchez-Gracia A."/>
            <person name="Saranga D.J."/>
            <person name="Sato H."/>
            <person name="Schaeffer S.W."/>
            <person name="Schatz M.C."/>
            <person name="Schlenke T."/>
            <person name="Schwartz R."/>
            <person name="Segarra C."/>
            <person name="Singh R.S."/>
            <person name="Sirot L."/>
            <person name="Sirota M."/>
            <person name="Sisneros N.B."/>
            <person name="Smith C.D."/>
            <person name="Smith T.F."/>
            <person name="Spieth J."/>
            <person name="Stage D.E."/>
            <person name="Stark A."/>
            <person name="Stephan W."/>
            <person name="Strausberg R.L."/>
            <person name="Strempel S."/>
            <person name="Sturgill D."/>
            <person name="Sutton G."/>
            <person name="Sutton G.G."/>
            <person name="Tao W."/>
            <person name="Teichmann S."/>
            <person name="Tobari Y.N."/>
            <person name="Tomimura Y."/>
            <person name="Tsolas J.M."/>
            <person name="Valente V.L."/>
            <person name="Venter E."/>
            <person name="Venter J.C."/>
            <person name="Vicario S."/>
            <person name="Vieira F.G."/>
            <person name="Vilella A.J."/>
            <person name="Villasante A."/>
            <person name="Walenz B."/>
            <person name="Wang J."/>
            <person name="Wasserman M."/>
            <person name="Watts T."/>
            <person name="Wilson D."/>
            <person name="Wilson R.K."/>
            <person name="Wing R.A."/>
            <person name="Wolfner M.F."/>
            <person name="Wong A."/>
            <person name="Wong G.K."/>
            <person name="Wu C.I."/>
            <person name="Wu G."/>
            <person name="Yamamoto D."/>
            <person name="Yang H.P."/>
            <person name="Yang S.P."/>
            <person name="Yorke J.A."/>
            <person name="Yoshida K."/>
            <person name="Zdobnov E."/>
            <person name="Zhang P."/>
            <person name="Zhang Y."/>
            <person name="Zimin A.V."/>
            <person name="Baldwin J."/>
            <person name="Abdouelleil A."/>
            <person name="Abdulkadir J."/>
            <person name="Abebe A."/>
            <person name="Abera B."/>
            <person name="Abreu J."/>
            <person name="Acer S.C."/>
            <person name="Aftuck L."/>
            <person name="Alexander A."/>
            <person name="An P."/>
            <person name="Anderson E."/>
            <person name="Anderson S."/>
            <person name="Arachi H."/>
            <person name="Azer M."/>
            <person name="Bachantsang P."/>
            <person name="Barry A."/>
            <person name="Bayul T."/>
            <person name="Berlin A."/>
            <person name="Bessette D."/>
            <person name="Bloom T."/>
            <person name="Blye J."/>
            <person name="Boguslavskiy L."/>
            <person name="Bonnet C."/>
            <person name="Boukhgalter B."/>
            <person name="Bourzgui I."/>
            <person name="Brown A."/>
            <person name="Cahill P."/>
            <person name="Channer S."/>
            <person name="Cheshatsang Y."/>
            <person name="Chuda L."/>
            <person name="Citroen M."/>
            <person name="Collymore A."/>
            <person name="Cooke P."/>
            <person name="Costello M."/>
            <person name="D'Aco K."/>
            <person name="Daza R."/>
            <person name="De Haan G."/>
            <person name="DeGray S."/>
            <person name="DeMaso C."/>
            <person name="Dhargay N."/>
            <person name="Dooley K."/>
            <person name="Dooley E."/>
            <person name="Doricent M."/>
            <person name="Dorje P."/>
            <person name="Dorjee K."/>
            <person name="Dupes A."/>
            <person name="Elong R."/>
            <person name="Falk J."/>
            <person name="Farina A."/>
            <person name="Faro S."/>
            <person name="Ferguson D."/>
            <person name="Fisher S."/>
            <person name="Foley C.D."/>
            <person name="Franke A."/>
            <person name="Friedrich D."/>
            <person name="Gadbois L."/>
            <person name="Gearin G."/>
            <person name="Gearin C.R."/>
            <person name="Giannoukos G."/>
            <person name="Goode T."/>
            <person name="Graham J."/>
            <person name="Grandbois E."/>
            <person name="Grewal S."/>
            <person name="Gyaltsen K."/>
            <person name="Hafez N."/>
            <person name="Hagos B."/>
            <person name="Hall J."/>
            <person name="Henson C."/>
            <person name="Hollinger A."/>
            <person name="Honan T."/>
            <person name="Huard M.D."/>
            <person name="Hughes L."/>
            <person name="Hurhula B."/>
            <person name="Husby M.E."/>
            <person name="Kamat A."/>
            <person name="Kanga B."/>
            <person name="Kashin S."/>
            <person name="Khazanovich D."/>
            <person name="Kisner P."/>
            <person name="Lance K."/>
            <person name="Lara M."/>
            <person name="Lee W."/>
            <person name="Lennon N."/>
            <person name="Letendre F."/>
            <person name="LeVine R."/>
            <person name="Lipovsky A."/>
            <person name="Liu X."/>
            <person name="Liu J."/>
            <person name="Liu S."/>
            <person name="Lokyitsang T."/>
            <person name="Lokyitsang Y."/>
            <person name="Lubonja R."/>
            <person name="Lui A."/>
            <person name="MacDonald P."/>
            <person name="Magnisalis V."/>
            <person name="Maru K."/>
            <person name="Matthews C."/>
            <person name="McCusker W."/>
            <person name="McDonough S."/>
            <person name="Mehta T."/>
            <person name="Meldrim J."/>
            <person name="Meneus L."/>
            <person name="Mihai O."/>
            <person name="Mihalev A."/>
            <person name="Mihova T."/>
            <person name="Mittelman R."/>
            <person name="Mlenga V."/>
            <person name="Montmayeur A."/>
            <person name="Mulrain L."/>
            <person name="Navidi A."/>
            <person name="Naylor J."/>
            <person name="Negash T."/>
            <person name="Nguyen T."/>
            <person name="Nguyen N."/>
            <person name="Nicol R."/>
            <person name="Norbu C."/>
            <person name="Norbu N."/>
            <person name="Novod N."/>
            <person name="O'Neill B."/>
            <person name="Osman S."/>
            <person name="Markiewicz E."/>
            <person name="Oyono O.L."/>
            <person name="Patti C."/>
            <person name="Phunkhang P."/>
            <person name="Pierre F."/>
            <person name="Priest M."/>
            <person name="Raghuraman S."/>
            <person name="Rege F."/>
            <person name="Reyes R."/>
            <person name="Rise C."/>
            <person name="Rogov P."/>
            <person name="Ross K."/>
            <person name="Ryan E."/>
            <person name="Settipalli S."/>
            <person name="Shea T."/>
            <person name="Sherpa N."/>
            <person name="Shi L."/>
            <person name="Shih D."/>
            <person name="Sparrow T."/>
            <person name="Spaulding J."/>
            <person name="Stalker J."/>
            <person name="Stange-Thomann N."/>
            <person name="Stavropoulos S."/>
            <person name="Stone C."/>
            <person name="Strader C."/>
            <person name="Tesfaye S."/>
            <person name="Thomson T."/>
            <person name="Thoulutsang Y."/>
            <person name="Thoulutsang D."/>
            <person name="Topham K."/>
            <person name="Topping I."/>
            <person name="Tsamla T."/>
            <person name="Vassiliev H."/>
            <person name="Vo A."/>
            <person name="Wangchuk T."/>
            <person name="Wangdi T."/>
            <person name="Weiand M."/>
            <person name="Wilkinson J."/>
            <person name="Wilson A."/>
            <person name="Yadav S."/>
            <person name="Young G."/>
            <person name="Yu Q."/>
            <person name="Zembek L."/>
            <person name="Zhong D."/>
            <person name="Zimmer A."/>
            <person name="Zwirko Z."/>
            <person name="Jaffe D.B."/>
            <person name="Alvarez P."/>
            <person name="Brockman W."/>
            <person name="Butler J."/>
            <person name="Chin C."/>
            <person name="Gnerre S."/>
            <person name="Grabherr M."/>
            <person name="Kleber M."/>
            <person name="Mauceli E."/>
            <person name="MacCallum I."/>
        </authorList>
    </citation>
    <scope>NUCLEOTIDE SEQUENCE [LARGE SCALE GENOMIC DNA]</scope>
    <source>
        <strain evidence="8">Tucson 15010-1051.87</strain>
    </source>
</reference>
<sequence>MLATTTNQSYIFSPGDPQCTPPGTGLWSGLFQMLLQALLAAQCNVAPTTLWPPDYGDVMGNDGFGEPYDFVVIGAGSAGSVVASRLSENPDWRVLVLEAGGDPPVESELPALFFGLEFSDFMWNYFTENSGTACQAQRNGRCYWPRGRMLGGSGAANAMLYVRGNRRNFDSWAELGNTGWSYDEVLPYFERSVRSVGNATHPQGYMTLNPFELQDEDIQAMIRAGGQELGVPSVEQFAEGSYVGYTSVPGTVQRGRRMSTAKGHLSRIAERPNLHVVKRAQVTQLHFDLTGARLEAVSFVRDERTYRVGVAKEAVLSAGAIDSPALLLRSGIGPREQLEQLQLAVQHELPGVGRNLQDHVLVPLFMHIDEGVAQPASQQEILDSIYTYLMHRTGPLATHSTASLVGFINTANSSSDPRYPDLEFHHLYFQRGRHDSLALFLNGLAIQERYIEHLQAQLTQSHLLCIFVQLSQPESAGHLQLQSTDYKQPPQLFSNYLDKPADMATLLRGIRHQESMTQTAAYRHRHAQLVHVPIEECDGAHKFGSDAYWRCYAKYFTVTCYHQVGTLKMGPDTDPAACVNPRLQLRGVSNLRVADASIMPNVVSANTNAATVMIGERVADFIAQDWMKEVQQKSLHMHDDAL</sequence>
<dbReference type="PANTHER" id="PTHR11552">
    <property type="entry name" value="GLUCOSE-METHANOL-CHOLINE GMC OXIDOREDUCTASE"/>
    <property type="match status" value="1"/>
</dbReference>
<dbReference type="STRING" id="7244.B4M8F2"/>
<keyword evidence="4 5" id="KW-0274">FAD</keyword>
<keyword evidence="7" id="KW-0560">Oxidoreductase</keyword>
<evidence type="ECO:0000256" key="1">
    <source>
        <dbReference type="ARBA" id="ARBA00001974"/>
    </source>
</evidence>
<evidence type="ECO:0000256" key="5">
    <source>
        <dbReference type="PIRSR" id="PIRSR000137-2"/>
    </source>
</evidence>
<dbReference type="InterPro" id="IPR007867">
    <property type="entry name" value="GMC_OxRtase_C"/>
</dbReference>
<dbReference type="InParanoid" id="B4M8F2"/>
<dbReference type="Proteomes" id="UP000008792">
    <property type="component" value="Unassembled WGS sequence"/>
</dbReference>
<dbReference type="Pfam" id="PF00732">
    <property type="entry name" value="GMC_oxred_N"/>
    <property type="match status" value="1"/>
</dbReference>
<proteinExistence type="inferred from homology"/>
<dbReference type="Gene3D" id="3.30.560.10">
    <property type="entry name" value="Glucose Oxidase, domain 3"/>
    <property type="match status" value="1"/>
</dbReference>
<dbReference type="PANTHER" id="PTHR11552:SF147">
    <property type="entry name" value="CHOLINE DEHYDROGENASE, MITOCHONDRIAL"/>
    <property type="match status" value="1"/>
</dbReference>
<comment type="similarity">
    <text evidence="2">Belongs to the GMC oxidoreductase family.</text>
</comment>